<feature type="transmembrane region" description="Helical" evidence="2">
    <location>
        <begin position="117"/>
        <end position="143"/>
    </location>
</feature>
<keyword evidence="2" id="KW-0812">Transmembrane</keyword>
<keyword evidence="2" id="KW-0472">Membrane</keyword>
<evidence type="ECO:0000256" key="1">
    <source>
        <dbReference type="SAM" id="MobiDB-lite"/>
    </source>
</evidence>
<reference evidence="4 5" key="1">
    <citation type="submission" date="2018-05" db="EMBL/GenBank/DDBJ databases">
        <title>Genome sequencing and assembly of the regulated plant pathogen Lachnellula willkommii and related sister species for the development of diagnostic species identification markers.</title>
        <authorList>
            <person name="Giroux E."/>
            <person name="Bilodeau G."/>
        </authorList>
    </citation>
    <scope>NUCLEOTIDE SEQUENCE [LARGE SCALE GENOMIC DNA]</scope>
    <source>
        <strain evidence="4 5">CBS 197.66</strain>
    </source>
</reference>
<dbReference type="Proteomes" id="UP000462212">
    <property type="component" value="Unassembled WGS sequence"/>
</dbReference>
<accession>A0A8H8RPD4</accession>
<evidence type="ECO:0000256" key="2">
    <source>
        <dbReference type="SAM" id="Phobius"/>
    </source>
</evidence>
<gene>
    <name evidence="4" type="ORF">LSUB1_G003619</name>
</gene>
<evidence type="ECO:0000313" key="4">
    <source>
        <dbReference type="EMBL" id="TVY39308.1"/>
    </source>
</evidence>
<proteinExistence type="predicted"/>
<dbReference type="PANTHER" id="PTHR23028:SF134">
    <property type="entry name" value="PUTATIVE (AFU_ORTHOLOGUE AFUA_4G08520)-RELATED"/>
    <property type="match status" value="1"/>
</dbReference>
<keyword evidence="2" id="KW-1133">Transmembrane helix</keyword>
<name>A0A8H8RPD4_9HELO</name>
<protein>
    <recommendedName>
        <fullName evidence="3">Acyltransferase 3 domain-containing protein</fullName>
    </recommendedName>
</protein>
<evidence type="ECO:0000259" key="3">
    <source>
        <dbReference type="Pfam" id="PF01757"/>
    </source>
</evidence>
<feature type="transmembrane region" description="Helical" evidence="2">
    <location>
        <begin position="242"/>
        <end position="263"/>
    </location>
</feature>
<dbReference type="PANTHER" id="PTHR23028">
    <property type="entry name" value="ACETYLTRANSFERASE"/>
    <property type="match status" value="1"/>
</dbReference>
<dbReference type="Pfam" id="PF01757">
    <property type="entry name" value="Acyl_transf_3"/>
    <property type="match status" value="1"/>
</dbReference>
<dbReference type="AlphaFoldDB" id="A0A8H8RPD4"/>
<sequence length="388" mass="43068">MLPVSKDQITGGAASLSRCSDVDSSASPEVEIKDSPTSRPWLIFQLPTWSGSFTSSGPPSEELARSSRRLHSTAWLDGLRGIAALLVVFHHATWLWYPNLSEGWGSSPDNYRFIQLPIIRIIYAAGTAMVAIFFTVSGFSLSYKPLSLIRTGRSSELLGSLSSSGFRRQLRLVLPPAATTFVSMLVTHAGWYGTGKNSRQPIRHDSLAANVFLWMRSVVELADPFRPVVYPGGHNPTYDANLWTIPVEIHGSMVIFVTLLGILKLHASLRIAVLVSIFMFLFVNAYTHLFLFLKRRTSSRLASHARGTNKQGTNPSFATARLCRFGASVNTTTQTRAAMLKRDEVILDPQLPARNVRVLYALAYSRLREISRVHDSVLLDPRPLPEPY</sequence>
<dbReference type="OrthoDB" id="5819582at2759"/>
<feature type="transmembrane region" description="Helical" evidence="2">
    <location>
        <begin position="269"/>
        <end position="293"/>
    </location>
</feature>
<dbReference type="InterPro" id="IPR050879">
    <property type="entry name" value="Acyltransferase_3"/>
</dbReference>
<dbReference type="EMBL" id="QGMJ01000235">
    <property type="protein sequence ID" value="TVY39308.1"/>
    <property type="molecule type" value="Genomic_DNA"/>
</dbReference>
<dbReference type="GO" id="GO:0016747">
    <property type="term" value="F:acyltransferase activity, transferring groups other than amino-acyl groups"/>
    <property type="evidence" value="ECO:0007669"/>
    <property type="project" value="InterPro"/>
</dbReference>
<evidence type="ECO:0000313" key="5">
    <source>
        <dbReference type="Proteomes" id="UP000462212"/>
    </source>
</evidence>
<feature type="region of interest" description="Disordered" evidence="1">
    <location>
        <begin position="1"/>
        <end position="34"/>
    </location>
</feature>
<feature type="domain" description="Acyltransferase 3" evidence="3">
    <location>
        <begin position="74"/>
        <end position="290"/>
    </location>
</feature>
<organism evidence="4 5">
    <name type="scientific">Lachnellula subtilissima</name>
    <dbReference type="NCBI Taxonomy" id="602034"/>
    <lineage>
        <taxon>Eukaryota</taxon>
        <taxon>Fungi</taxon>
        <taxon>Dikarya</taxon>
        <taxon>Ascomycota</taxon>
        <taxon>Pezizomycotina</taxon>
        <taxon>Leotiomycetes</taxon>
        <taxon>Helotiales</taxon>
        <taxon>Lachnaceae</taxon>
        <taxon>Lachnellula</taxon>
    </lineage>
</organism>
<comment type="caution">
    <text evidence="4">The sequence shown here is derived from an EMBL/GenBank/DDBJ whole genome shotgun (WGS) entry which is preliminary data.</text>
</comment>
<dbReference type="InterPro" id="IPR002656">
    <property type="entry name" value="Acyl_transf_3_dom"/>
</dbReference>
<keyword evidence="5" id="KW-1185">Reference proteome</keyword>